<gene>
    <name evidence="2" type="ORF">V1478_014288</name>
</gene>
<proteinExistence type="predicted"/>
<feature type="region of interest" description="Disordered" evidence="1">
    <location>
        <begin position="20"/>
        <end position="55"/>
    </location>
</feature>
<organism evidence="2 3">
    <name type="scientific">Vespula squamosa</name>
    <name type="common">Southern yellow jacket</name>
    <name type="synonym">Wasp</name>
    <dbReference type="NCBI Taxonomy" id="30214"/>
    <lineage>
        <taxon>Eukaryota</taxon>
        <taxon>Metazoa</taxon>
        <taxon>Ecdysozoa</taxon>
        <taxon>Arthropoda</taxon>
        <taxon>Hexapoda</taxon>
        <taxon>Insecta</taxon>
        <taxon>Pterygota</taxon>
        <taxon>Neoptera</taxon>
        <taxon>Endopterygota</taxon>
        <taxon>Hymenoptera</taxon>
        <taxon>Apocrita</taxon>
        <taxon>Aculeata</taxon>
        <taxon>Vespoidea</taxon>
        <taxon>Vespidae</taxon>
        <taxon>Vespinae</taxon>
        <taxon>Vespula</taxon>
    </lineage>
</organism>
<evidence type="ECO:0000313" key="2">
    <source>
        <dbReference type="EMBL" id="KAL2716612.1"/>
    </source>
</evidence>
<dbReference type="EMBL" id="JAUDFV010000154">
    <property type="protein sequence ID" value="KAL2716612.1"/>
    <property type="molecule type" value="Genomic_DNA"/>
</dbReference>
<dbReference type="AlphaFoldDB" id="A0ABD2A7K8"/>
<sequence length="94" mass="10870">MEAFLHGGIAHVATLEKLKKQKERRGRLSQFPPFGGYREEEEEKEKKEEKEEGEEEEEFCRVLSIVRNEGKAKYRTLIPSPTVTTKPPKLSPMP</sequence>
<keyword evidence="3" id="KW-1185">Reference proteome</keyword>
<dbReference type="Proteomes" id="UP001607302">
    <property type="component" value="Unassembled WGS sequence"/>
</dbReference>
<name>A0ABD2A7K8_VESSQ</name>
<protein>
    <submittedName>
        <fullName evidence="2">Uncharacterized protein</fullName>
    </submittedName>
</protein>
<evidence type="ECO:0000313" key="3">
    <source>
        <dbReference type="Proteomes" id="UP001607302"/>
    </source>
</evidence>
<comment type="caution">
    <text evidence="2">The sequence shown here is derived from an EMBL/GenBank/DDBJ whole genome shotgun (WGS) entry which is preliminary data.</text>
</comment>
<accession>A0ABD2A7K8</accession>
<evidence type="ECO:0000256" key="1">
    <source>
        <dbReference type="SAM" id="MobiDB-lite"/>
    </source>
</evidence>
<reference evidence="2 3" key="1">
    <citation type="journal article" date="2024" name="Ann. Entomol. Soc. Am.">
        <title>Genomic analyses of the southern and eastern yellowjacket wasps (Hymenoptera: Vespidae) reveal evolutionary signatures of social life.</title>
        <authorList>
            <person name="Catto M.A."/>
            <person name="Caine P.B."/>
            <person name="Orr S.E."/>
            <person name="Hunt B.G."/>
            <person name="Goodisman M.A.D."/>
        </authorList>
    </citation>
    <scope>NUCLEOTIDE SEQUENCE [LARGE SCALE GENOMIC DNA]</scope>
    <source>
        <strain evidence="2">233</strain>
        <tissue evidence="2">Head and thorax</tissue>
    </source>
</reference>